<dbReference type="GO" id="GO:0003689">
    <property type="term" value="F:DNA clamp loader activity"/>
    <property type="evidence" value="ECO:0007669"/>
    <property type="project" value="TreeGrafter"/>
</dbReference>
<evidence type="ECO:0000256" key="8">
    <source>
        <dbReference type="SAM" id="MobiDB-lite"/>
    </source>
</evidence>
<proteinExistence type="inferred from homology"/>
<keyword evidence="5" id="KW-0067">ATP-binding</keyword>
<dbReference type="GO" id="GO:0033314">
    <property type="term" value="P:mitotic DNA replication checkpoint signaling"/>
    <property type="evidence" value="ECO:0007669"/>
    <property type="project" value="TreeGrafter"/>
</dbReference>
<feature type="region of interest" description="Disordered" evidence="8">
    <location>
        <begin position="564"/>
        <end position="586"/>
    </location>
</feature>
<feature type="compositionally biased region" description="Acidic residues" evidence="8">
    <location>
        <begin position="573"/>
        <end position="586"/>
    </location>
</feature>
<keyword evidence="6" id="KW-0539">Nucleus</keyword>
<dbReference type="GO" id="GO:0003682">
    <property type="term" value="F:chromatin binding"/>
    <property type="evidence" value="ECO:0007669"/>
    <property type="project" value="TreeGrafter"/>
</dbReference>
<evidence type="ECO:0000313" key="10">
    <source>
        <dbReference type="Proteomes" id="UP000794436"/>
    </source>
</evidence>
<gene>
    <name evidence="9" type="ORF">Poli38472_006050</name>
</gene>
<evidence type="ECO:0000256" key="7">
    <source>
        <dbReference type="ARBA" id="ARBA00023306"/>
    </source>
</evidence>
<dbReference type="Gene3D" id="1.10.8.60">
    <property type="match status" value="1"/>
</dbReference>
<dbReference type="InterPro" id="IPR047854">
    <property type="entry name" value="RFC_lid"/>
</dbReference>
<feature type="region of interest" description="Disordered" evidence="8">
    <location>
        <begin position="340"/>
        <end position="374"/>
    </location>
</feature>
<sequence length="586" mass="65195">MAAWLMPTKPKPKVKKTTRPTDAGTIEAIESSDESDGGRNRQKTKPPARTKADSMLGNALWSDTYVPQLADELCVQKKKIQELQDWLQQSIPMPDSSPSVFRKRLLFLCGPPGAGKSTALRCLAQRMGVKIKEWSDNAAAGRLQFHRMLQDQFATTHTSAWDDFIDFINRSINYSALTVSTVPERRRSRKRKHPQAHVSNESSSVSAGAGQVILLETWPELHSSSSFDASAWEVKLKQAFQQIVNPAANIQFPVVCVFSDARESKVDMLKLKRLFSDQVVLSPLTSVIQFNAVTAVQLKKTLVRILDQEDATVSTPELQQVIENSDGDIRHAINMLQLTRNRRKMKRERGPASIKKPSKSSPTSIGTDEDEEATRDPFLSDFHIIGKLLHGKSQASMSSNGGTKHGLVDFDRILDTSAMPLDRVLSLMYTNCAPYFTDIADLDQAISLMSLSETWMSSAYKATTTSETFQRSQDLSRSLLVRSIALTNAHPAPSAFRPIAGPRTFETRKRIAEKRQEASQFHAAEAHGRSESSLSYACRSDVFSSEIEPFLGWLHPSARRITTQAIPNGEDSKVDDEIESSDGDAW</sequence>
<dbReference type="GO" id="GO:0005634">
    <property type="term" value="C:nucleus"/>
    <property type="evidence" value="ECO:0007669"/>
    <property type="project" value="UniProtKB-SubCell"/>
</dbReference>
<keyword evidence="7" id="KW-0131">Cell cycle</keyword>
<name>A0A8K1FR37_PYTOL</name>
<reference evidence="9" key="1">
    <citation type="submission" date="2019-03" db="EMBL/GenBank/DDBJ databases">
        <title>Long read genome sequence of the mycoparasitic Pythium oligandrum ATCC 38472 isolated from sugarbeet rhizosphere.</title>
        <authorList>
            <person name="Gaulin E."/>
        </authorList>
    </citation>
    <scope>NUCLEOTIDE SEQUENCE</scope>
    <source>
        <strain evidence="9">ATCC 38472_TT</strain>
    </source>
</reference>
<dbReference type="GO" id="GO:0005524">
    <property type="term" value="F:ATP binding"/>
    <property type="evidence" value="ECO:0007669"/>
    <property type="project" value="UniProtKB-KW"/>
</dbReference>
<dbReference type="EMBL" id="SPLM01000002">
    <property type="protein sequence ID" value="TMW68582.1"/>
    <property type="molecule type" value="Genomic_DNA"/>
</dbReference>
<evidence type="ECO:0000256" key="2">
    <source>
        <dbReference type="ARBA" id="ARBA00006168"/>
    </source>
</evidence>
<comment type="subcellular location">
    <subcellularLocation>
        <location evidence="1">Nucleus</location>
    </subcellularLocation>
</comment>
<evidence type="ECO:0000256" key="1">
    <source>
        <dbReference type="ARBA" id="ARBA00004123"/>
    </source>
</evidence>
<feature type="compositionally biased region" description="Low complexity" evidence="8">
    <location>
        <begin position="351"/>
        <end position="366"/>
    </location>
</feature>
<feature type="compositionally biased region" description="Basic residues" evidence="8">
    <location>
        <begin position="186"/>
        <end position="195"/>
    </location>
</feature>
<dbReference type="OrthoDB" id="10265971at2759"/>
<comment type="similarity">
    <text evidence="2">Belongs to the rad17/RAD24 family.</text>
</comment>
<comment type="caution">
    <text evidence="9">The sequence shown here is derived from an EMBL/GenBank/DDBJ whole genome shotgun (WGS) entry which is preliminary data.</text>
</comment>
<dbReference type="Pfam" id="PF03215">
    <property type="entry name" value="Rad17"/>
    <property type="match status" value="1"/>
</dbReference>
<dbReference type="PANTHER" id="PTHR12172">
    <property type="entry name" value="CELL CYCLE CHECKPOINT PROTEIN RAD17"/>
    <property type="match status" value="1"/>
</dbReference>
<keyword evidence="10" id="KW-1185">Reference proteome</keyword>
<dbReference type="Gene3D" id="3.40.50.300">
    <property type="entry name" value="P-loop containing nucleotide triphosphate hydrolases"/>
    <property type="match status" value="1"/>
</dbReference>
<protein>
    <recommendedName>
        <fullName evidence="11">AAA+ ATPase domain-containing protein</fullName>
    </recommendedName>
</protein>
<dbReference type="GO" id="GO:0006281">
    <property type="term" value="P:DNA repair"/>
    <property type="evidence" value="ECO:0007669"/>
    <property type="project" value="InterPro"/>
</dbReference>
<keyword evidence="4" id="KW-0227">DNA damage</keyword>
<evidence type="ECO:0008006" key="11">
    <source>
        <dbReference type="Google" id="ProtNLM"/>
    </source>
</evidence>
<feature type="region of interest" description="Disordered" evidence="8">
    <location>
        <begin position="183"/>
        <end position="204"/>
    </location>
</feature>
<dbReference type="Proteomes" id="UP000794436">
    <property type="component" value="Unassembled WGS sequence"/>
</dbReference>
<evidence type="ECO:0000256" key="3">
    <source>
        <dbReference type="ARBA" id="ARBA00022741"/>
    </source>
</evidence>
<keyword evidence="3" id="KW-0547">Nucleotide-binding</keyword>
<evidence type="ECO:0000313" key="9">
    <source>
        <dbReference type="EMBL" id="TMW68582.1"/>
    </source>
</evidence>
<organism evidence="9 10">
    <name type="scientific">Pythium oligandrum</name>
    <name type="common">Mycoparasitic fungus</name>
    <dbReference type="NCBI Taxonomy" id="41045"/>
    <lineage>
        <taxon>Eukaryota</taxon>
        <taxon>Sar</taxon>
        <taxon>Stramenopiles</taxon>
        <taxon>Oomycota</taxon>
        <taxon>Peronosporomycetes</taxon>
        <taxon>Pythiales</taxon>
        <taxon>Pythiaceae</taxon>
        <taxon>Pythium</taxon>
    </lineage>
</organism>
<evidence type="ECO:0000256" key="4">
    <source>
        <dbReference type="ARBA" id="ARBA00022763"/>
    </source>
</evidence>
<evidence type="ECO:0000256" key="6">
    <source>
        <dbReference type="ARBA" id="ARBA00023242"/>
    </source>
</evidence>
<evidence type="ECO:0000256" key="5">
    <source>
        <dbReference type="ARBA" id="ARBA00022840"/>
    </source>
</evidence>
<dbReference type="PANTHER" id="PTHR12172:SF0">
    <property type="entry name" value="CELL CYCLE CHECKPOINT PROTEIN RAD17"/>
    <property type="match status" value="1"/>
</dbReference>
<dbReference type="CDD" id="cd18140">
    <property type="entry name" value="HLD_clamp_RFC"/>
    <property type="match status" value="1"/>
</dbReference>
<dbReference type="SUPFAM" id="SSF52540">
    <property type="entry name" value="P-loop containing nucleoside triphosphate hydrolases"/>
    <property type="match status" value="1"/>
</dbReference>
<dbReference type="InterPro" id="IPR027417">
    <property type="entry name" value="P-loop_NTPase"/>
</dbReference>
<feature type="region of interest" description="Disordered" evidence="8">
    <location>
        <begin position="1"/>
        <end position="52"/>
    </location>
</feature>
<dbReference type="InterPro" id="IPR004582">
    <property type="entry name" value="Checkpoint_prot_Rad17_Rad24"/>
</dbReference>
<accession>A0A8K1FR37</accession>
<dbReference type="AlphaFoldDB" id="A0A8K1FR37"/>
<dbReference type="GO" id="GO:0000077">
    <property type="term" value="P:DNA damage checkpoint signaling"/>
    <property type="evidence" value="ECO:0007669"/>
    <property type="project" value="TreeGrafter"/>
</dbReference>